<protein>
    <submittedName>
        <fullName evidence="1">Uncharacterized protein</fullName>
    </submittedName>
</protein>
<dbReference type="Proteomes" id="UP000824469">
    <property type="component" value="Unassembled WGS sequence"/>
</dbReference>
<comment type="caution">
    <text evidence="1">The sequence shown here is derived from an EMBL/GenBank/DDBJ whole genome shotgun (WGS) entry which is preliminary data.</text>
</comment>
<dbReference type="EMBL" id="JAHRHJ020000001">
    <property type="protein sequence ID" value="KAH9331787.1"/>
    <property type="molecule type" value="Genomic_DNA"/>
</dbReference>
<name>A0AA38H270_TAXCH</name>
<gene>
    <name evidence="1" type="ORF">KI387_003895</name>
</gene>
<keyword evidence="2" id="KW-1185">Reference proteome</keyword>
<sequence length="70" mass="7022">MGICETIGADEVAFWMIGEGILDVAGAIDVADAAIIVGMGPSYEMTGGKVEVGSVELDGANTEVGTRFGG</sequence>
<feature type="non-terminal residue" evidence="1">
    <location>
        <position position="1"/>
    </location>
</feature>
<reference evidence="1 2" key="1">
    <citation type="journal article" date="2021" name="Nat. Plants">
        <title>The Taxus genome provides insights into paclitaxel biosynthesis.</title>
        <authorList>
            <person name="Xiong X."/>
            <person name="Gou J."/>
            <person name="Liao Q."/>
            <person name="Li Y."/>
            <person name="Zhou Q."/>
            <person name="Bi G."/>
            <person name="Li C."/>
            <person name="Du R."/>
            <person name="Wang X."/>
            <person name="Sun T."/>
            <person name="Guo L."/>
            <person name="Liang H."/>
            <person name="Lu P."/>
            <person name="Wu Y."/>
            <person name="Zhang Z."/>
            <person name="Ro D.K."/>
            <person name="Shang Y."/>
            <person name="Huang S."/>
            <person name="Yan J."/>
        </authorList>
    </citation>
    <scope>NUCLEOTIDE SEQUENCE [LARGE SCALE GENOMIC DNA]</scope>
    <source>
        <strain evidence="1">Ta-2019</strain>
    </source>
</reference>
<dbReference type="AlphaFoldDB" id="A0AA38H270"/>
<proteinExistence type="predicted"/>
<organism evidence="1 2">
    <name type="scientific">Taxus chinensis</name>
    <name type="common">Chinese yew</name>
    <name type="synonym">Taxus wallichiana var. chinensis</name>
    <dbReference type="NCBI Taxonomy" id="29808"/>
    <lineage>
        <taxon>Eukaryota</taxon>
        <taxon>Viridiplantae</taxon>
        <taxon>Streptophyta</taxon>
        <taxon>Embryophyta</taxon>
        <taxon>Tracheophyta</taxon>
        <taxon>Spermatophyta</taxon>
        <taxon>Pinopsida</taxon>
        <taxon>Pinidae</taxon>
        <taxon>Conifers II</taxon>
        <taxon>Cupressales</taxon>
        <taxon>Taxaceae</taxon>
        <taxon>Taxus</taxon>
    </lineage>
</organism>
<accession>A0AA38H270</accession>
<evidence type="ECO:0000313" key="1">
    <source>
        <dbReference type="EMBL" id="KAH9331787.1"/>
    </source>
</evidence>
<evidence type="ECO:0000313" key="2">
    <source>
        <dbReference type="Proteomes" id="UP000824469"/>
    </source>
</evidence>